<dbReference type="Pfam" id="PF13174">
    <property type="entry name" value="TPR_6"/>
    <property type="match status" value="2"/>
</dbReference>
<dbReference type="InterPro" id="IPR011990">
    <property type="entry name" value="TPR-like_helical_dom_sf"/>
</dbReference>
<reference evidence="3 4" key="1">
    <citation type="submission" date="2017-08" db="EMBL/GenBank/DDBJ databases">
        <title>Infants hospitalized years apart are colonized by the same room-sourced microbial strains.</title>
        <authorList>
            <person name="Brooks B."/>
            <person name="Olm M.R."/>
            <person name="Firek B.A."/>
            <person name="Baker R."/>
            <person name="Thomas B.C."/>
            <person name="Morowitz M.J."/>
            <person name="Banfield J.F."/>
        </authorList>
    </citation>
    <scope>NUCLEOTIDE SEQUENCE [LARGE SCALE GENOMIC DNA]</scope>
    <source>
        <strain evidence="3">S2_003_000_R2_14</strain>
    </source>
</reference>
<gene>
    <name evidence="3" type="ORF">DI536_24795</name>
</gene>
<keyword evidence="1" id="KW-0175">Coiled coil</keyword>
<dbReference type="InterPro" id="IPR019734">
    <property type="entry name" value="TPR_rpt"/>
</dbReference>
<name>A0A2W5VE43_9BACT</name>
<dbReference type="EMBL" id="QFQP01000025">
    <property type="protein sequence ID" value="PZR08401.1"/>
    <property type="molecule type" value="Genomic_DNA"/>
</dbReference>
<proteinExistence type="predicted"/>
<dbReference type="SUPFAM" id="SSF48452">
    <property type="entry name" value="TPR-like"/>
    <property type="match status" value="1"/>
</dbReference>
<dbReference type="Proteomes" id="UP000249061">
    <property type="component" value="Unassembled WGS sequence"/>
</dbReference>
<dbReference type="Pfam" id="PF18455">
    <property type="entry name" value="GBR2_CC"/>
    <property type="match status" value="1"/>
</dbReference>
<dbReference type="PROSITE" id="PS51257">
    <property type="entry name" value="PROKAR_LIPOPROTEIN"/>
    <property type="match status" value="1"/>
</dbReference>
<organism evidence="3 4">
    <name type="scientific">Archangium gephyra</name>
    <dbReference type="NCBI Taxonomy" id="48"/>
    <lineage>
        <taxon>Bacteria</taxon>
        <taxon>Pseudomonadati</taxon>
        <taxon>Myxococcota</taxon>
        <taxon>Myxococcia</taxon>
        <taxon>Myxococcales</taxon>
        <taxon>Cystobacterineae</taxon>
        <taxon>Archangiaceae</taxon>
        <taxon>Archangium</taxon>
    </lineage>
</organism>
<comment type="caution">
    <text evidence="3">The sequence shown here is derived from an EMBL/GenBank/DDBJ whole genome shotgun (WGS) entry which is preliminary data.</text>
</comment>
<accession>A0A2W5VE43</accession>
<protein>
    <submittedName>
        <fullName evidence="3">Tol-pal system protein</fullName>
    </submittedName>
</protein>
<evidence type="ECO:0000259" key="2">
    <source>
        <dbReference type="Pfam" id="PF18455"/>
    </source>
</evidence>
<dbReference type="AlphaFoldDB" id="A0A2W5VE43"/>
<sequence>MIRRLVAGLAVLSLAGCFFPADRGRVVENRLDGLQADNQKLRTELQETRTKLEEATAQLQTALDQLDRASRTTGANIGVKVDTALQDVAVLRGQVETQSVKLQEIETKIAAGPSITSTPEPRKEEFKRPDDPKEFLKLADEKAKAGEVATARQLYAEFMKKWPRDEQIGEAHYQLGESFFGEQKCREALYEYGKVIQEFSKTRSAPMAYLHSSECFKQLKMTDEARLALEELVKSYPKSDAAKTAKTRLADLRKKK</sequence>
<evidence type="ECO:0000313" key="3">
    <source>
        <dbReference type="EMBL" id="PZR08401.1"/>
    </source>
</evidence>
<evidence type="ECO:0000256" key="1">
    <source>
        <dbReference type="SAM" id="Coils"/>
    </source>
</evidence>
<feature type="coiled-coil region" evidence="1">
    <location>
        <begin position="24"/>
        <end position="72"/>
    </location>
</feature>
<dbReference type="InterPro" id="IPR041689">
    <property type="entry name" value="GBR2_CC"/>
</dbReference>
<feature type="domain" description="Gamma-aminobutyric acid type B receptor subunit 2 coiled-coil" evidence="2">
    <location>
        <begin position="30"/>
        <end position="60"/>
    </location>
</feature>
<evidence type="ECO:0000313" key="4">
    <source>
        <dbReference type="Proteomes" id="UP000249061"/>
    </source>
</evidence>
<dbReference type="Gene3D" id="1.25.40.10">
    <property type="entry name" value="Tetratricopeptide repeat domain"/>
    <property type="match status" value="1"/>
</dbReference>